<reference evidence="1" key="1">
    <citation type="submission" date="2021-02" db="EMBL/GenBank/DDBJ databases">
        <authorList>
            <person name="Dougan E. K."/>
            <person name="Rhodes N."/>
            <person name="Thang M."/>
            <person name="Chan C."/>
        </authorList>
    </citation>
    <scope>NUCLEOTIDE SEQUENCE</scope>
</reference>
<gene>
    <name evidence="1" type="ORF">SNAT2548_LOCUS1532</name>
</gene>
<evidence type="ECO:0000313" key="2">
    <source>
        <dbReference type="Proteomes" id="UP000604046"/>
    </source>
</evidence>
<dbReference type="AlphaFoldDB" id="A0A812HFS5"/>
<comment type="caution">
    <text evidence="1">The sequence shown here is derived from an EMBL/GenBank/DDBJ whole genome shotgun (WGS) entry which is preliminary data.</text>
</comment>
<name>A0A812HFS5_9DINO</name>
<sequence length="62" mass="6936">MAGKFWTTRRQRVFHYGCSFHQRIWLVSAGGTVQECCPARGKEAKQNCQCGGEALSFPGEEV</sequence>
<evidence type="ECO:0000313" key="1">
    <source>
        <dbReference type="EMBL" id="CAE6949737.1"/>
    </source>
</evidence>
<organism evidence="1 2">
    <name type="scientific">Symbiodinium natans</name>
    <dbReference type="NCBI Taxonomy" id="878477"/>
    <lineage>
        <taxon>Eukaryota</taxon>
        <taxon>Sar</taxon>
        <taxon>Alveolata</taxon>
        <taxon>Dinophyceae</taxon>
        <taxon>Suessiales</taxon>
        <taxon>Symbiodiniaceae</taxon>
        <taxon>Symbiodinium</taxon>
    </lineage>
</organism>
<dbReference type="EMBL" id="CAJNDS010000085">
    <property type="protein sequence ID" value="CAE6949737.1"/>
    <property type="molecule type" value="Genomic_DNA"/>
</dbReference>
<dbReference type="Proteomes" id="UP000604046">
    <property type="component" value="Unassembled WGS sequence"/>
</dbReference>
<accession>A0A812HFS5</accession>
<proteinExistence type="predicted"/>
<keyword evidence="2" id="KW-1185">Reference proteome</keyword>
<protein>
    <submittedName>
        <fullName evidence="1">Uncharacterized protein</fullName>
    </submittedName>
</protein>